<dbReference type="GO" id="GO:0008324">
    <property type="term" value="F:monoatomic cation transmembrane transporter activity"/>
    <property type="evidence" value="ECO:0007669"/>
    <property type="project" value="UniProtKB-ARBA"/>
</dbReference>
<proteinExistence type="inferred from homology"/>
<keyword evidence="7" id="KW-0520">NAD</keyword>
<dbReference type="InterPro" id="IPR002023">
    <property type="entry name" value="NuoE-like"/>
</dbReference>
<dbReference type="GO" id="GO:0022890">
    <property type="term" value="F:inorganic cation transmembrane transporter activity"/>
    <property type="evidence" value="ECO:0007669"/>
    <property type="project" value="UniProtKB-ARBA"/>
</dbReference>
<keyword evidence="2 10" id="KW-0001">2Fe-2S</keyword>
<dbReference type="STRING" id="1193729.A1OE_599"/>
<name>K7YGU1_9PROT</name>
<organism evidence="12 13">
    <name type="scientific">Candidatus Endolissoclinum faulkneri L2</name>
    <dbReference type="NCBI Taxonomy" id="1193729"/>
    <lineage>
        <taxon>Bacteria</taxon>
        <taxon>Pseudomonadati</taxon>
        <taxon>Pseudomonadota</taxon>
        <taxon>Alphaproteobacteria</taxon>
        <taxon>Rhodospirillales</taxon>
        <taxon>Rhodospirillaceae</taxon>
        <taxon>Candidatus Endolissoclinum</taxon>
    </lineage>
</organism>
<evidence type="ECO:0000256" key="10">
    <source>
        <dbReference type="PIRSR" id="PIRSR000216-1"/>
    </source>
</evidence>
<keyword evidence="5 10" id="KW-0408">Iron</keyword>
<evidence type="ECO:0000256" key="11">
    <source>
        <dbReference type="SAM" id="MobiDB-lite"/>
    </source>
</evidence>
<comment type="cofactor">
    <cofactor evidence="10">
        <name>[2Fe-2S] cluster</name>
        <dbReference type="ChEBI" id="CHEBI:190135"/>
    </cofactor>
    <text evidence="10">Binds 1 [2Fe-2S] cluster.</text>
</comment>
<dbReference type="eggNOG" id="COG1905">
    <property type="taxonomic scope" value="Bacteria"/>
</dbReference>
<evidence type="ECO:0000256" key="8">
    <source>
        <dbReference type="ARBA" id="ARBA00034078"/>
    </source>
</evidence>
<dbReference type="GO" id="GO:0031090">
    <property type="term" value="C:organelle membrane"/>
    <property type="evidence" value="ECO:0007669"/>
    <property type="project" value="UniProtKB-ARBA"/>
</dbReference>
<dbReference type="Gene3D" id="1.10.10.1590">
    <property type="entry name" value="NADH-quinone oxidoreductase subunit E"/>
    <property type="match status" value="1"/>
</dbReference>
<dbReference type="FunFam" id="3.40.30.10:FF:000022">
    <property type="entry name" value="NADH dehydrogenase flavoprotein 2, mitochondrial"/>
    <property type="match status" value="1"/>
</dbReference>
<dbReference type="SUPFAM" id="SSF52833">
    <property type="entry name" value="Thioredoxin-like"/>
    <property type="match status" value="1"/>
</dbReference>
<dbReference type="GO" id="GO:0003954">
    <property type="term" value="F:NADH dehydrogenase activity"/>
    <property type="evidence" value="ECO:0007669"/>
    <property type="project" value="TreeGrafter"/>
</dbReference>
<sequence length="221" mass="24814">MTIKEIADDNLQPKSFEWTDESQLMIDNTLKQYPVGRQASAVIPLLNIAQRQNSNWLPIKAIELIADTLDMPRIRVLEVATFYTMFNLIPVGKWFLQPCTTTPCWLRGSHEVMSCIKDKLGLFEDYATTSDGQFTLLEVECLGVCANAPVLQINDNVYEDLNYDLTAKLIQNLKNGERPKYGSMSNRQGSMPKDGPTSLISLKKSDGVPAWWAKKKPAAKG</sequence>
<reference evidence="12 13" key="1">
    <citation type="journal article" date="2012" name="Proc. Natl. Acad. Sci. U.S.A.">
        <title>Genome streamlining and chemical defense in a coral reef symbiosis.</title>
        <authorList>
            <person name="Kwan J.C."/>
            <person name="Donia M.S."/>
            <person name="Han A.W."/>
            <person name="Hirose E."/>
            <person name="Haygood M.G."/>
            <person name="Schmidt E.W."/>
        </authorList>
    </citation>
    <scope>NUCLEOTIDE SEQUENCE [LARGE SCALE GENOMIC DNA]</scope>
    <source>
        <strain evidence="12 13">L2</strain>
    </source>
</reference>
<evidence type="ECO:0000256" key="5">
    <source>
        <dbReference type="ARBA" id="ARBA00023004"/>
    </source>
</evidence>
<dbReference type="NCBIfam" id="TIGR01958">
    <property type="entry name" value="nuoE_fam"/>
    <property type="match status" value="1"/>
</dbReference>
<dbReference type="PROSITE" id="PS01099">
    <property type="entry name" value="COMPLEX1_24K"/>
    <property type="match status" value="1"/>
</dbReference>
<dbReference type="GO" id="GO:0022804">
    <property type="term" value="F:active transmembrane transporter activity"/>
    <property type="evidence" value="ECO:0007669"/>
    <property type="project" value="UniProtKB-ARBA"/>
</dbReference>
<dbReference type="EMBL" id="CP003539">
    <property type="protein sequence ID" value="AFX98790.1"/>
    <property type="molecule type" value="Genomic_DNA"/>
</dbReference>
<dbReference type="GO" id="GO:0046872">
    <property type="term" value="F:metal ion binding"/>
    <property type="evidence" value="ECO:0007669"/>
    <property type="project" value="UniProtKB-KW"/>
</dbReference>
<dbReference type="OrthoDB" id="9807941at2"/>
<evidence type="ECO:0000256" key="2">
    <source>
        <dbReference type="ARBA" id="ARBA00022714"/>
    </source>
</evidence>
<evidence type="ECO:0000256" key="9">
    <source>
        <dbReference type="ARBA" id="ARBA00047712"/>
    </source>
</evidence>
<keyword evidence="13" id="KW-1185">Reference proteome</keyword>
<keyword evidence="3 10" id="KW-0479">Metal-binding</keyword>
<comment type="catalytic activity">
    <reaction evidence="9">
        <text>a quinone + NADH + 5 H(+)(in) = a quinol + NAD(+) + 4 H(+)(out)</text>
        <dbReference type="Rhea" id="RHEA:57888"/>
        <dbReference type="ChEBI" id="CHEBI:15378"/>
        <dbReference type="ChEBI" id="CHEBI:24646"/>
        <dbReference type="ChEBI" id="CHEBI:57540"/>
        <dbReference type="ChEBI" id="CHEBI:57945"/>
        <dbReference type="ChEBI" id="CHEBI:132124"/>
    </reaction>
</comment>
<dbReference type="CDD" id="cd03064">
    <property type="entry name" value="TRX_Fd_NuoE"/>
    <property type="match status" value="1"/>
</dbReference>
<feature type="binding site" evidence="10">
    <location>
        <position position="99"/>
    </location>
    <ligand>
        <name>[2Fe-2S] cluster</name>
        <dbReference type="ChEBI" id="CHEBI:190135"/>
    </ligand>
</feature>
<evidence type="ECO:0000313" key="13">
    <source>
        <dbReference type="Proteomes" id="UP000010077"/>
    </source>
</evidence>
<dbReference type="GO" id="GO:0051537">
    <property type="term" value="F:2 iron, 2 sulfur cluster binding"/>
    <property type="evidence" value="ECO:0007669"/>
    <property type="project" value="UniProtKB-KW"/>
</dbReference>
<keyword evidence="4" id="KW-1278">Translocase</keyword>
<dbReference type="PIRSF" id="PIRSF000216">
    <property type="entry name" value="NADH_DH_24kDa"/>
    <property type="match status" value="1"/>
</dbReference>
<dbReference type="InterPro" id="IPR041921">
    <property type="entry name" value="NuoE_N"/>
</dbReference>
<dbReference type="GO" id="GO:0098662">
    <property type="term" value="P:inorganic cation transmembrane transport"/>
    <property type="evidence" value="ECO:0007669"/>
    <property type="project" value="UniProtKB-ARBA"/>
</dbReference>
<dbReference type="AlphaFoldDB" id="K7YGU1"/>
<dbReference type="InterPro" id="IPR036249">
    <property type="entry name" value="Thioredoxin-like_sf"/>
</dbReference>
<protein>
    <submittedName>
        <fullName evidence="12">NADH-quinone oxidoreductase, E subunit</fullName>
    </submittedName>
</protein>
<dbReference type="InterPro" id="IPR042128">
    <property type="entry name" value="NuoE_dom"/>
</dbReference>
<dbReference type="Pfam" id="PF01257">
    <property type="entry name" value="2Fe-2S_thioredx"/>
    <property type="match status" value="1"/>
</dbReference>
<gene>
    <name evidence="12" type="primary">nuoE</name>
    <name evidence="12" type="ORF">A1OE_599</name>
</gene>
<comment type="similarity">
    <text evidence="1">Belongs to the complex I 24 kDa subunit family.</text>
</comment>
<evidence type="ECO:0000256" key="1">
    <source>
        <dbReference type="ARBA" id="ARBA00010643"/>
    </source>
</evidence>
<feature type="binding site" evidence="10">
    <location>
        <position position="141"/>
    </location>
    <ligand>
        <name>[2Fe-2S] cluster</name>
        <dbReference type="ChEBI" id="CHEBI:190135"/>
    </ligand>
</feature>
<dbReference type="GO" id="GO:0098796">
    <property type="term" value="C:membrane protein complex"/>
    <property type="evidence" value="ECO:0007669"/>
    <property type="project" value="UniProtKB-ARBA"/>
</dbReference>
<keyword evidence="6 10" id="KW-0411">Iron-sulfur</keyword>
<dbReference type="GO" id="GO:0031967">
    <property type="term" value="C:organelle envelope"/>
    <property type="evidence" value="ECO:0007669"/>
    <property type="project" value="UniProtKB-ARBA"/>
</dbReference>
<evidence type="ECO:0000256" key="4">
    <source>
        <dbReference type="ARBA" id="ARBA00022967"/>
    </source>
</evidence>
<dbReference type="PANTHER" id="PTHR10371:SF3">
    <property type="entry name" value="NADH DEHYDROGENASE [UBIQUINONE] FLAVOPROTEIN 2, MITOCHONDRIAL"/>
    <property type="match status" value="1"/>
</dbReference>
<evidence type="ECO:0000256" key="7">
    <source>
        <dbReference type="ARBA" id="ARBA00023027"/>
    </source>
</evidence>
<dbReference type="PANTHER" id="PTHR10371">
    <property type="entry name" value="NADH DEHYDROGENASE UBIQUINONE FLAVOPROTEIN 2, MITOCHONDRIAL"/>
    <property type="match status" value="1"/>
</dbReference>
<dbReference type="HOGENOM" id="CLU_054362_1_2_5"/>
<feature type="region of interest" description="Disordered" evidence="11">
    <location>
        <begin position="178"/>
        <end position="202"/>
    </location>
</feature>
<dbReference type="GO" id="GO:1902494">
    <property type="term" value="C:catalytic complex"/>
    <property type="evidence" value="ECO:0007669"/>
    <property type="project" value="UniProtKB-ARBA"/>
</dbReference>
<dbReference type="Gene3D" id="3.40.30.10">
    <property type="entry name" value="Glutaredoxin"/>
    <property type="match status" value="1"/>
</dbReference>
<evidence type="ECO:0000313" key="12">
    <source>
        <dbReference type="EMBL" id="AFX98790.1"/>
    </source>
</evidence>
<evidence type="ECO:0000256" key="3">
    <source>
        <dbReference type="ARBA" id="ARBA00022723"/>
    </source>
</evidence>
<dbReference type="PATRIC" id="fig|1193729.4.peg.327"/>
<evidence type="ECO:0000256" key="6">
    <source>
        <dbReference type="ARBA" id="ARBA00023014"/>
    </source>
</evidence>
<comment type="cofactor">
    <cofactor evidence="8">
        <name>[2Fe-2S] cluster</name>
        <dbReference type="ChEBI" id="CHEBI:190135"/>
    </cofactor>
</comment>
<feature type="binding site" evidence="10">
    <location>
        <position position="104"/>
    </location>
    <ligand>
        <name>[2Fe-2S] cluster</name>
        <dbReference type="ChEBI" id="CHEBI:190135"/>
    </ligand>
</feature>
<dbReference type="FunFam" id="1.10.10.1590:FF:000001">
    <property type="entry name" value="NADH-quinone oxidoreductase subunit E"/>
    <property type="match status" value="1"/>
</dbReference>
<dbReference type="RefSeq" id="WP_015088288.1">
    <property type="nucleotide sequence ID" value="NC_019566.1"/>
</dbReference>
<dbReference type="KEGG" id="thal:A1OE_599"/>
<feature type="binding site" evidence="10">
    <location>
        <position position="145"/>
    </location>
    <ligand>
        <name>[2Fe-2S] cluster</name>
        <dbReference type="ChEBI" id="CHEBI:190135"/>
    </ligand>
</feature>
<accession>K7YGU1</accession>
<dbReference type="Proteomes" id="UP000010077">
    <property type="component" value="Chromosome"/>
</dbReference>